<evidence type="ECO:0000256" key="7">
    <source>
        <dbReference type="ARBA" id="ARBA00023136"/>
    </source>
</evidence>
<evidence type="ECO:0000256" key="6">
    <source>
        <dbReference type="ARBA" id="ARBA00022833"/>
    </source>
</evidence>
<sequence>MEKGYAPAESAPPYPGPPMHNPAYGQPTMYPPPPGGYQGGPSYPSAPAFSPLDLKMEKGFAPNESAPPYSGPMNYPGGQPAMYPPPPVAYQGGPYPPQGPGYAPAPMPTATVTHMVVSPVLQDVSGQAVCPHCQQTVTTSTEHTNGLLTWLICGGMALFGCFLCCCIPFCVDSCKDVEHRCPNCQRVIYIYKRM</sequence>
<evidence type="ECO:0000256" key="8">
    <source>
        <dbReference type="SAM" id="MobiDB-lite"/>
    </source>
</evidence>
<evidence type="ECO:0000256" key="2">
    <source>
        <dbReference type="ARBA" id="ARBA00004414"/>
    </source>
</evidence>
<dbReference type="GO" id="GO:0005634">
    <property type="term" value="C:nucleus"/>
    <property type="evidence" value="ECO:0007669"/>
    <property type="project" value="TreeGrafter"/>
</dbReference>
<dbReference type="Pfam" id="PF10601">
    <property type="entry name" value="zf-LITAF-like"/>
    <property type="match status" value="1"/>
</dbReference>
<keyword evidence="7 9" id="KW-0472">Membrane</keyword>
<dbReference type="AlphaFoldDB" id="A0AAW0PXU7"/>
<comment type="subcellular location">
    <subcellularLocation>
        <location evidence="1">Endosome membrane</location>
        <topology evidence="1">Peripheral membrane protein</topology>
        <orientation evidence="1">Cytoplasmic side</orientation>
    </subcellularLocation>
    <subcellularLocation>
        <location evidence="2">Late endosome membrane</location>
    </subcellularLocation>
    <subcellularLocation>
        <location evidence="3">Lysosome membrane</location>
        <topology evidence="3">Peripheral membrane protein</topology>
        <orientation evidence="3">Cytoplasmic side</orientation>
    </subcellularLocation>
</comment>
<feature type="region of interest" description="Disordered" evidence="8">
    <location>
        <begin position="1"/>
        <end position="50"/>
    </location>
</feature>
<dbReference type="SMART" id="SM00714">
    <property type="entry name" value="LITAF"/>
    <property type="match status" value="1"/>
</dbReference>
<evidence type="ECO:0000256" key="3">
    <source>
        <dbReference type="ARBA" id="ARBA00004630"/>
    </source>
</evidence>
<keyword evidence="5" id="KW-0479">Metal-binding</keyword>
<dbReference type="PANTHER" id="PTHR23292:SF48">
    <property type="entry name" value="LIPOPOLYSACCHARIDE-INDUCED TUMOR NECROSIS FACTOR-ALPHA FACTOR HOMOLOG-RELATED"/>
    <property type="match status" value="1"/>
</dbReference>
<dbReference type="InterPro" id="IPR037519">
    <property type="entry name" value="LITAF_fam"/>
</dbReference>
<reference evidence="12" key="1">
    <citation type="submission" date="2024-04" db="EMBL/GenBank/DDBJ databases">
        <title>Salinicola lusitanus LLJ914,a marine bacterium isolated from the Okinawa Trough.</title>
        <authorList>
            <person name="Li J."/>
        </authorList>
    </citation>
    <scope>NUCLEOTIDE SEQUENCE [LARGE SCALE GENOMIC DNA]</scope>
</reference>
<evidence type="ECO:0000256" key="4">
    <source>
        <dbReference type="ARBA" id="ARBA00005975"/>
    </source>
</evidence>
<evidence type="ECO:0000256" key="9">
    <source>
        <dbReference type="SAM" id="Phobius"/>
    </source>
</evidence>
<feature type="transmembrane region" description="Helical" evidence="9">
    <location>
        <begin position="147"/>
        <end position="171"/>
    </location>
</feature>
<accession>A0AAW0PXU7</accession>
<protein>
    <recommendedName>
        <fullName evidence="10">LITAF domain-containing protein</fullName>
    </recommendedName>
</protein>
<evidence type="ECO:0000313" key="11">
    <source>
        <dbReference type="EMBL" id="KAK7940255.1"/>
    </source>
</evidence>
<keyword evidence="9" id="KW-1133">Transmembrane helix</keyword>
<proteinExistence type="inferred from homology"/>
<dbReference type="EMBL" id="JBBPFD010000002">
    <property type="protein sequence ID" value="KAK7940255.1"/>
    <property type="molecule type" value="Genomic_DNA"/>
</dbReference>
<dbReference type="GO" id="GO:0098560">
    <property type="term" value="C:cytoplasmic side of late endosome membrane"/>
    <property type="evidence" value="ECO:0007669"/>
    <property type="project" value="TreeGrafter"/>
</dbReference>
<dbReference type="GO" id="GO:0098574">
    <property type="term" value="C:cytoplasmic side of lysosomal membrane"/>
    <property type="evidence" value="ECO:0007669"/>
    <property type="project" value="TreeGrafter"/>
</dbReference>
<comment type="caution">
    <text evidence="11">The sequence shown here is derived from an EMBL/GenBank/DDBJ whole genome shotgun (WGS) entry which is preliminary data.</text>
</comment>
<organism evidence="11 12">
    <name type="scientific">Mugilogobius chulae</name>
    <name type="common">yellowstripe goby</name>
    <dbReference type="NCBI Taxonomy" id="88201"/>
    <lineage>
        <taxon>Eukaryota</taxon>
        <taxon>Metazoa</taxon>
        <taxon>Chordata</taxon>
        <taxon>Craniata</taxon>
        <taxon>Vertebrata</taxon>
        <taxon>Euteleostomi</taxon>
        <taxon>Actinopterygii</taxon>
        <taxon>Neopterygii</taxon>
        <taxon>Teleostei</taxon>
        <taxon>Neoteleostei</taxon>
        <taxon>Acanthomorphata</taxon>
        <taxon>Gobiaria</taxon>
        <taxon>Gobiiformes</taxon>
        <taxon>Gobioidei</taxon>
        <taxon>Gobiidae</taxon>
        <taxon>Gobionellinae</taxon>
        <taxon>Mugilogobius</taxon>
    </lineage>
</organism>
<dbReference type="GO" id="GO:0008270">
    <property type="term" value="F:zinc ion binding"/>
    <property type="evidence" value="ECO:0007669"/>
    <property type="project" value="TreeGrafter"/>
</dbReference>
<evidence type="ECO:0000256" key="1">
    <source>
        <dbReference type="ARBA" id="ARBA00004125"/>
    </source>
</evidence>
<keyword evidence="9" id="KW-0812">Transmembrane</keyword>
<dbReference type="PROSITE" id="PS51837">
    <property type="entry name" value="LITAF"/>
    <property type="match status" value="1"/>
</dbReference>
<feature type="compositionally biased region" description="Pro residues" evidence="8">
    <location>
        <begin position="10"/>
        <end position="20"/>
    </location>
</feature>
<comment type="similarity">
    <text evidence="4">Belongs to the CDIP1/LITAF family.</text>
</comment>
<evidence type="ECO:0000256" key="5">
    <source>
        <dbReference type="ARBA" id="ARBA00022723"/>
    </source>
</evidence>
<keyword evidence="6" id="KW-0862">Zinc</keyword>
<evidence type="ECO:0000259" key="10">
    <source>
        <dbReference type="PROSITE" id="PS51837"/>
    </source>
</evidence>
<feature type="domain" description="LITAF" evidence="10">
    <location>
        <begin position="107"/>
        <end position="193"/>
    </location>
</feature>
<evidence type="ECO:0000313" key="12">
    <source>
        <dbReference type="Proteomes" id="UP001460270"/>
    </source>
</evidence>
<dbReference type="PANTHER" id="PTHR23292">
    <property type="entry name" value="LIPOPOLYSACCHARIDE-INDUCED TUMOR NECROSIS FACTOR-ALPHA FACTOR"/>
    <property type="match status" value="1"/>
</dbReference>
<name>A0AAW0PXU7_9GOBI</name>
<keyword evidence="12" id="KW-1185">Reference proteome</keyword>
<dbReference type="InterPro" id="IPR006629">
    <property type="entry name" value="LITAF"/>
</dbReference>
<gene>
    <name evidence="11" type="ORF">WMY93_003581</name>
</gene>
<dbReference type="Proteomes" id="UP001460270">
    <property type="component" value="Unassembled WGS sequence"/>
</dbReference>